<protein>
    <recommendedName>
        <fullName evidence="3">Fungal-type protein kinase domain-containing protein</fullName>
    </recommendedName>
</protein>
<dbReference type="Proteomes" id="UP000267821">
    <property type="component" value="Unassembled WGS sequence"/>
</dbReference>
<organism evidence="1 2">
    <name type="scientific">Terfezia boudieri ATCC MYA-4762</name>
    <dbReference type="NCBI Taxonomy" id="1051890"/>
    <lineage>
        <taxon>Eukaryota</taxon>
        <taxon>Fungi</taxon>
        <taxon>Dikarya</taxon>
        <taxon>Ascomycota</taxon>
        <taxon>Pezizomycotina</taxon>
        <taxon>Pezizomycetes</taxon>
        <taxon>Pezizales</taxon>
        <taxon>Pezizaceae</taxon>
        <taxon>Terfezia</taxon>
    </lineage>
</organism>
<dbReference type="OrthoDB" id="5355583at2759"/>
<evidence type="ECO:0000313" key="1">
    <source>
        <dbReference type="EMBL" id="RPB28027.1"/>
    </source>
</evidence>
<reference evidence="1 2" key="1">
    <citation type="journal article" date="2018" name="Nat. Ecol. Evol.">
        <title>Pezizomycetes genomes reveal the molecular basis of ectomycorrhizal truffle lifestyle.</title>
        <authorList>
            <person name="Murat C."/>
            <person name="Payen T."/>
            <person name="Noel B."/>
            <person name="Kuo A."/>
            <person name="Morin E."/>
            <person name="Chen J."/>
            <person name="Kohler A."/>
            <person name="Krizsan K."/>
            <person name="Balestrini R."/>
            <person name="Da Silva C."/>
            <person name="Montanini B."/>
            <person name="Hainaut M."/>
            <person name="Levati E."/>
            <person name="Barry K.W."/>
            <person name="Belfiori B."/>
            <person name="Cichocki N."/>
            <person name="Clum A."/>
            <person name="Dockter R.B."/>
            <person name="Fauchery L."/>
            <person name="Guy J."/>
            <person name="Iotti M."/>
            <person name="Le Tacon F."/>
            <person name="Lindquist E.A."/>
            <person name="Lipzen A."/>
            <person name="Malagnac F."/>
            <person name="Mello A."/>
            <person name="Molinier V."/>
            <person name="Miyauchi S."/>
            <person name="Poulain J."/>
            <person name="Riccioni C."/>
            <person name="Rubini A."/>
            <person name="Sitrit Y."/>
            <person name="Splivallo R."/>
            <person name="Traeger S."/>
            <person name="Wang M."/>
            <person name="Zifcakova L."/>
            <person name="Wipf D."/>
            <person name="Zambonelli A."/>
            <person name="Paolocci F."/>
            <person name="Nowrousian M."/>
            <person name="Ottonello S."/>
            <person name="Baldrian P."/>
            <person name="Spatafora J.W."/>
            <person name="Henrissat B."/>
            <person name="Nagy L.G."/>
            <person name="Aury J.M."/>
            <person name="Wincker P."/>
            <person name="Grigoriev I.V."/>
            <person name="Bonfante P."/>
            <person name="Martin F.M."/>
        </authorList>
    </citation>
    <scope>NUCLEOTIDE SEQUENCE [LARGE SCALE GENOMIC DNA]</scope>
    <source>
        <strain evidence="1 2">ATCC MYA-4762</strain>
    </source>
</reference>
<sequence>MDFISSEAERNERLLVVEAKRFSLACAFRQLLLALKDMWDTNGEKGVVYGFATTGGDWQMVSYNGKFQVTDKFSVMFPSM</sequence>
<gene>
    <name evidence="1" type="ORF">L211DRAFT_834033</name>
</gene>
<evidence type="ECO:0000313" key="2">
    <source>
        <dbReference type="Proteomes" id="UP000267821"/>
    </source>
</evidence>
<name>A0A3N4LYS6_9PEZI</name>
<proteinExistence type="predicted"/>
<evidence type="ECO:0008006" key="3">
    <source>
        <dbReference type="Google" id="ProtNLM"/>
    </source>
</evidence>
<dbReference type="EMBL" id="ML121530">
    <property type="protein sequence ID" value="RPB28027.1"/>
    <property type="molecule type" value="Genomic_DNA"/>
</dbReference>
<dbReference type="AlphaFoldDB" id="A0A3N4LYS6"/>
<keyword evidence="2" id="KW-1185">Reference proteome</keyword>
<accession>A0A3N4LYS6</accession>
<dbReference type="InParanoid" id="A0A3N4LYS6"/>